<feature type="transmembrane region" description="Helical" evidence="6">
    <location>
        <begin position="417"/>
        <end position="440"/>
    </location>
</feature>
<evidence type="ECO:0000313" key="7">
    <source>
        <dbReference type="EMBL" id="SVA83117.1"/>
    </source>
</evidence>
<gene>
    <name evidence="7" type="ORF">METZ01_LOCUS135971</name>
</gene>
<evidence type="ECO:0000256" key="3">
    <source>
        <dbReference type="ARBA" id="ARBA00022692"/>
    </source>
</evidence>
<evidence type="ECO:0008006" key="8">
    <source>
        <dbReference type="Google" id="ProtNLM"/>
    </source>
</evidence>
<feature type="transmembrane region" description="Helical" evidence="6">
    <location>
        <begin position="455"/>
        <end position="472"/>
    </location>
</feature>
<reference evidence="7" key="1">
    <citation type="submission" date="2018-05" db="EMBL/GenBank/DDBJ databases">
        <authorList>
            <person name="Lanie J.A."/>
            <person name="Ng W.-L."/>
            <person name="Kazmierczak K.M."/>
            <person name="Andrzejewski T.M."/>
            <person name="Davidsen T.M."/>
            <person name="Wayne K.J."/>
            <person name="Tettelin H."/>
            <person name="Glass J.I."/>
            <person name="Rusch D."/>
            <person name="Podicherti R."/>
            <person name="Tsui H.-C.T."/>
            <person name="Winkler M.E."/>
        </authorList>
    </citation>
    <scope>NUCLEOTIDE SEQUENCE</scope>
</reference>
<name>A0A381Z2Z2_9ZZZZ</name>
<dbReference type="GO" id="GO:0022857">
    <property type="term" value="F:transmembrane transporter activity"/>
    <property type="evidence" value="ECO:0007669"/>
    <property type="project" value="InterPro"/>
</dbReference>
<feature type="transmembrane region" description="Helical" evidence="6">
    <location>
        <begin position="352"/>
        <end position="371"/>
    </location>
</feature>
<protein>
    <recommendedName>
        <fullName evidence="8">Major facilitator superfamily (MFS) profile domain-containing protein</fullName>
    </recommendedName>
</protein>
<comment type="subcellular location">
    <subcellularLocation>
        <location evidence="1">Membrane</location>
        <topology evidence="1">Multi-pass membrane protein</topology>
    </subcellularLocation>
</comment>
<dbReference type="AlphaFoldDB" id="A0A381Z2Z2"/>
<dbReference type="InterPro" id="IPR018456">
    <property type="entry name" value="PTR2_symporter_CS"/>
</dbReference>
<accession>A0A381Z2Z2</accession>
<feature type="transmembrane region" description="Helical" evidence="6">
    <location>
        <begin position="122"/>
        <end position="141"/>
    </location>
</feature>
<feature type="transmembrane region" description="Helical" evidence="6">
    <location>
        <begin position="263"/>
        <end position="281"/>
    </location>
</feature>
<dbReference type="Gene3D" id="1.20.1250.20">
    <property type="entry name" value="MFS general substrate transporter like domains"/>
    <property type="match status" value="2"/>
</dbReference>
<feature type="transmembrane region" description="Helical" evidence="6">
    <location>
        <begin position="319"/>
        <end position="340"/>
    </location>
</feature>
<organism evidence="7">
    <name type="scientific">marine metagenome</name>
    <dbReference type="NCBI Taxonomy" id="408172"/>
    <lineage>
        <taxon>unclassified sequences</taxon>
        <taxon>metagenomes</taxon>
        <taxon>ecological metagenomes</taxon>
    </lineage>
</organism>
<keyword evidence="5 6" id="KW-0472">Membrane</keyword>
<keyword evidence="3 6" id="KW-0812">Transmembrane</keyword>
<dbReference type="SUPFAM" id="SSF103473">
    <property type="entry name" value="MFS general substrate transporter"/>
    <property type="match status" value="1"/>
</dbReference>
<dbReference type="PROSITE" id="PS01022">
    <property type="entry name" value="PTR2_1"/>
    <property type="match status" value="1"/>
</dbReference>
<dbReference type="InterPro" id="IPR036259">
    <property type="entry name" value="MFS_trans_sf"/>
</dbReference>
<feature type="transmembrane region" description="Helical" evidence="6">
    <location>
        <begin position="216"/>
        <end position="234"/>
    </location>
</feature>
<feature type="transmembrane region" description="Helical" evidence="6">
    <location>
        <begin position="162"/>
        <end position="183"/>
    </location>
</feature>
<dbReference type="PANTHER" id="PTHR11654">
    <property type="entry name" value="OLIGOPEPTIDE TRANSPORTER-RELATED"/>
    <property type="match status" value="1"/>
</dbReference>
<evidence type="ECO:0000256" key="5">
    <source>
        <dbReference type="ARBA" id="ARBA00023136"/>
    </source>
</evidence>
<evidence type="ECO:0000256" key="1">
    <source>
        <dbReference type="ARBA" id="ARBA00004141"/>
    </source>
</evidence>
<feature type="transmembrane region" description="Helical" evidence="6">
    <location>
        <begin position="32"/>
        <end position="51"/>
    </location>
</feature>
<dbReference type="Pfam" id="PF00854">
    <property type="entry name" value="PTR2"/>
    <property type="match status" value="2"/>
</dbReference>
<dbReference type="InterPro" id="IPR000109">
    <property type="entry name" value="POT_fam"/>
</dbReference>
<feature type="transmembrane region" description="Helical" evidence="6">
    <location>
        <begin position="383"/>
        <end position="405"/>
    </location>
</feature>
<evidence type="ECO:0000256" key="4">
    <source>
        <dbReference type="ARBA" id="ARBA00022989"/>
    </source>
</evidence>
<feature type="transmembrane region" description="Helical" evidence="6">
    <location>
        <begin position="66"/>
        <end position="85"/>
    </location>
</feature>
<dbReference type="GO" id="GO:0016020">
    <property type="term" value="C:membrane"/>
    <property type="evidence" value="ECO:0007669"/>
    <property type="project" value="UniProtKB-SubCell"/>
</dbReference>
<proteinExistence type="inferred from homology"/>
<dbReference type="PROSITE" id="PS01023">
    <property type="entry name" value="PTR2_2"/>
    <property type="match status" value="1"/>
</dbReference>
<feature type="transmembrane region" description="Helical" evidence="6">
    <location>
        <begin position="97"/>
        <end position="116"/>
    </location>
</feature>
<dbReference type="EMBL" id="UINC01019607">
    <property type="protein sequence ID" value="SVA83117.1"/>
    <property type="molecule type" value="Genomic_DNA"/>
</dbReference>
<evidence type="ECO:0000256" key="6">
    <source>
        <dbReference type="SAM" id="Phobius"/>
    </source>
</evidence>
<dbReference type="CDD" id="cd17347">
    <property type="entry name" value="MFS_SLC15A1_2_like"/>
    <property type="match status" value="1"/>
</dbReference>
<sequence>MAQTPYLSSPVKSTGMPKGIPYIIGNEAAERFSFYGMRAVLFVFLTTYLMQPGGRLDTYTDQEAKGWVHLFVASAYFFPVIGALISDSIWGKYRTIITLSMVYCAGHACLAFMGVMGNTKGWLFGGLILIAMGSGGIKPCVSAHVGDQFGKSNGHLLSKVFGWFYFSINLGAFLSGMLTPFLLEATAGEGMGAKLYPSVQWLVGEKGPNEVLFGPHYAFGLPGILMALATWVFWMGRNKFVHIQACGVKEYFAETFSDEGKKAIGRICVVFAFIIVFWSLFDQIGTTWLIQAKSLDRMIPEGLPLIGGQELLPAQISAVFNPLFILLLIPVFNYGIYPLIDRVFPLSSLRKIGIGLFTMSAAFSMVAVVQMSVDAGNTPHMGWQILACALLTSAEVMVSITGLEFAYTQAPRQMKSFILSLFLLTVSLGNFLTSGVTWALTSETGLSKLSMTQELWFWAGLIFVAAAIYVPVAKWYQPKDYLQEESENGETDRG</sequence>
<dbReference type="GO" id="GO:0006857">
    <property type="term" value="P:oligopeptide transport"/>
    <property type="evidence" value="ECO:0007669"/>
    <property type="project" value="InterPro"/>
</dbReference>
<comment type="similarity">
    <text evidence="2">Belongs to the major facilitator superfamily. Proton-dependent oligopeptide transporter (POT/PTR) (TC 2.A.17) family.</text>
</comment>
<evidence type="ECO:0000256" key="2">
    <source>
        <dbReference type="ARBA" id="ARBA00005982"/>
    </source>
</evidence>
<keyword evidence="4 6" id="KW-1133">Transmembrane helix</keyword>